<feature type="transmembrane region" description="Helical" evidence="10">
    <location>
        <begin position="838"/>
        <end position="857"/>
    </location>
</feature>
<keyword evidence="1" id="KW-0479">Metal-binding</keyword>
<dbReference type="PROSITE" id="PS00518">
    <property type="entry name" value="ZF_RING_1"/>
    <property type="match status" value="1"/>
</dbReference>
<evidence type="ECO:0000256" key="9">
    <source>
        <dbReference type="SAM" id="MobiDB-lite"/>
    </source>
</evidence>
<keyword evidence="10" id="KW-0812">Transmembrane</keyword>
<dbReference type="Proteomes" id="UP000694393">
    <property type="component" value="Unplaced"/>
</dbReference>
<evidence type="ECO:0008006" key="15">
    <source>
        <dbReference type="Google" id="ProtNLM"/>
    </source>
</evidence>
<evidence type="ECO:0000256" key="5">
    <source>
        <dbReference type="ARBA" id="ARBA00023134"/>
    </source>
</evidence>
<protein>
    <recommendedName>
        <fullName evidence="15">RING-type domain-containing protein</fullName>
    </recommendedName>
</protein>
<dbReference type="Pfam" id="PF15227">
    <property type="entry name" value="zf-C3HC4_4"/>
    <property type="match status" value="1"/>
</dbReference>
<dbReference type="SMART" id="SM00184">
    <property type="entry name" value="RING"/>
    <property type="match status" value="1"/>
</dbReference>
<dbReference type="SUPFAM" id="SSF52540">
    <property type="entry name" value="P-loop containing nucleoside triphosphate hydrolases"/>
    <property type="match status" value="1"/>
</dbReference>
<dbReference type="Gene3D" id="3.40.50.300">
    <property type="entry name" value="P-loop containing nucleotide triphosphate hydrolases"/>
    <property type="match status" value="1"/>
</dbReference>
<feature type="domain" description="GB1/RHD3-type G" evidence="12">
    <location>
        <begin position="125"/>
        <end position="374"/>
    </location>
</feature>
<evidence type="ECO:0000313" key="14">
    <source>
        <dbReference type="Proteomes" id="UP000694393"/>
    </source>
</evidence>
<evidence type="ECO:0000256" key="1">
    <source>
        <dbReference type="ARBA" id="ARBA00022723"/>
    </source>
</evidence>
<dbReference type="Gene3D" id="3.30.40.10">
    <property type="entry name" value="Zinc/RING finger domain, C3HC4 (zinc finger)"/>
    <property type="match status" value="1"/>
</dbReference>
<dbReference type="Pfam" id="PF02263">
    <property type="entry name" value="GBP"/>
    <property type="match status" value="1"/>
</dbReference>
<feature type="domain" description="RING-type" evidence="11">
    <location>
        <begin position="10"/>
        <end position="52"/>
    </location>
</feature>
<dbReference type="PROSITE" id="PS50089">
    <property type="entry name" value="ZF_RING_2"/>
    <property type="match status" value="1"/>
</dbReference>
<dbReference type="GO" id="GO:0003924">
    <property type="term" value="F:GTPase activity"/>
    <property type="evidence" value="ECO:0007669"/>
    <property type="project" value="InterPro"/>
</dbReference>
<keyword evidence="2" id="KW-0547">Nucleotide-binding</keyword>
<evidence type="ECO:0000259" key="11">
    <source>
        <dbReference type="PROSITE" id="PS50089"/>
    </source>
</evidence>
<dbReference type="SUPFAM" id="SSF57850">
    <property type="entry name" value="RING/U-box"/>
    <property type="match status" value="1"/>
</dbReference>
<dbReference type="GO" id="GO:0008270">
    <property type="term" value="F:zinc ion binding"/>
    <property type="evidence" value="ECO:0007669"/>
    <property type="project" value="UniProtKB-KW"/>
</dbReference>
<evidence type="ECO:0000256" key="2">
    <source>
        <dbReference type="ARBA" id="ARBA00022741"/>
    </source>
</evidence>
<keyword evidence="10" id="KW-1133">Transmembrane helix</keyword>
<dbReference type="InterPro" id="IPR013083">
    <property type="entry name" value="Znf_RING/FYVE/PHD"/>
</dbReference>
<keyword evidence="5" id="KW-0342">GTP-binding</keyword>
<evidence type="ECO:0000256" key="4">
    <source>
        <dbReference type="ARBA" id="ARBA00022833"/>
    </source>
</evidence>
<reference evidence="13" key="1">
    <citation type="submission" date="2025-08" db="UniProtKB">
        <authorList>
            <consortium name="Ensembl"/>
        </authorList>
    </citation>
    <scope>IDENTIFICATION</scope>
</reference>
<keyword evidence="14" id="KW-1185">Reference proteome</keyword>
<name>A0A8C8RMG1_9SAUR</name>
<dbReference type="InterPro" id="IPR001841">
    <property type="entry name" value="Znf_RING"/>
</dbReference>
<dbReference type="GO" id="GO:0005525">
    <property type="term" value="F:GTP binding"/>
    <property type="evidence" value="ECO:0007669"/>
    <property type="project" value="UniProtKB-KW"/>
</dbReference>
<reference evidence="13" key="2">
    <citation type="submission" date="2025-09" db="UniProtKB">
        <authorList>
            <consortium name="Ensembl"/>
        </authorList>
    </citation>
    <scope>IDENTIFICATION</scope>
</reference>
<accession>A0A8C8RMG1</accession>
<evidence type="ECO:0000256" key="8">
    <source>
        <dbReference type="SAM" id="Coils"/>
    </source>
</evidence>
<evidence type="ECO:0000256" key="10">
    <source>
        <dbReference type="SAM" id="Phobius"/>
    </source>
</evidence>
<comment type="similarity">
    <text evidence="7">Belongs to the TRAFAC class dynamin-like GTPase superfamily. GB1/RHD3 GTPase family.</text>
</comment>
<feature type="coiled-coil region" evidence="8">
    <location>
        <begin position="546"/>
        <end position="573"/>
    </location>
</feature>
<dbReference type="PROSITE" id="PS51715">
    <property type="entry name" value="G_GB1_RHD3"/>
    <property type="match status" value="1"/>
</dbReference>
<dbReference type="InterPro" id="IPR017907">
    <property type="entry name" value="Znf_RING_CS"/>
</dbReference>
<dbReference type="PANTHER" id="PTHR10751">
    <property type="entry name" value="GUANYLATE BINDING PROTEIN"/>
    <property type="match status" value="1"/>
</dbReference>
<keyword evidence="10" id="KW-0472">Membrane</keyword>
<dbReference type="AlphaFoldDB" id="A0A8C8RMG1"/>
<organism evidence="13 14">
    <name type="scientific">Pelusios castaneus</name>
    <name type="common">West African mud turtle</name>
    <dbReference type="NCBI Taxonomy" id="367368"/>
    <lineage>
        <taxon>Eukaryota</taxon>
        <taxon>Metazoa</taxon>
        <taxon>Chordata</taxon>
        <taxon>Craniata</taxon>
        <taxon>Vertebrata</taxon>
        <taxon>Euteleostomi</taxon>
        <taxon>Archelosauria</taxon>
        <taxon>Testudinata</taxon>
        <taxon>Testudines</taxon>
        <taxon>Pleurodira</taxon>
        <taxon>Pelomedusidae</taxon>
        <taxon>Pelusios</taxon>
    </lineage>
</organism>
<dbReference type="InterPro" id="IPR030386">
    <property type="entry name" value="G_GB1_RHD3_dom"/>
</dbReference>
<evidence type="ECO:0000313" key="13">
    <source>
        <dbReference type="Ensembl" id="ENSPCEP00000007376.1"/>
    </source>
</evidence>
<proteinExistence type="inferred from homology"/>
<evidence type="ECO:0000256" key="7">
    <source>
        <dbReference type="PROSITE-ProRule" id="PRU01052"/>
    </source>
</evidence>
<evidence type="ECO:0000256" key="3">
    <source>
        <dbReference type="ARBA" id="ARBA00022771"/>
    </source>
</evidence>
<sequence length="858" mass="98786">MERLREDVTCSICLDVLNEPVSIECGHNFCRGCLSTHWSRVSTRRHCCPECRAPCSNDRMIPDTRVKNMVEKITKHLQEETEPQGPEFQPGPGRPVQLVRLDEEGELILDKEALSHCLEQGGVGNAPVCLISIIGEQRWGKSFLLNFLLRQLQSQDVRDGSWMGREDQLLEGFDWRADIERVTKGVWAWSQPFWVPAEGGKVAVLLVDTEGSMDIERNKETSIKLSALSMLLSSYQILNIGRRVKDPDLEYLEMFLQVAEVVGESYGLEPIQHLDLLVRDWSSSQVLGSEGGDMYQRDIRQKLKETSPCKHPKALEALKRSSTRCYLMPFPGKRIMTGSEGRLRDMDVDFRESLRDYITTLVDSASQHIRRNRYGEPLTGTQLASRIKGFSDVMKKRRFGFSSPCQMAITLHNQRVMDSARKDHAAFLKEKDSLSQRRIKCLKVMPGAVAEQFMEQRRLLLERCREELKEPEREPLLAELEAGLTQEAESFLDIYGSRYQSHKINQRVMERAHTDHAAFLREKDGLSQSRTDCLRVTPSAMAKQLVEQRRLLLERCREEMMELEKETLLAELEAELTREAETFLKTYGRCYQSHAINQSAMDRAHRDHASFLKEKDGLSQRRIECLRVTPRAMAKQLVEQHRLLLEQCREEMKEPEKETLLAELGAELTQKAEIFLVTYRRRYQSHIINQRAMDRARRDHASFLREKDGLSQRRIDCLKVTPSAMAKQFMERHKLLLEQCWEESKEPGKETLLAELETELTRETKTFLESYGRRYQSHAMRRARTDHTAFPGEKNGPSQRGTDGGMPHQSHYNQQKAYDGAYGGHAGPHTESFPYQKLVLFGLGVLLFVVTGGKLILR</sequence>
<dbReference type="Ensembl" id="ENSPCET00000007639.1">
    <property type="protein sequence ID" value="ENSPCEP00000007376.1"/>
    <property type="gene ID" value="ENSPCEG00000005919.1"/>
</dbReference>
<evidence type="ECO:0000256" key="6">
    <source>
        <dbReference type="PROSITE-ProRule" id="PRU00175"/>
    </source>
</evidence>
<dbReference type="InterPro" id="IPR027417">
    <property type="entry name" value="P-loop_NTPase"/>
</dbReference>
<feature type="region of interest" description="Disordered" evidence="9">
    <location>
        <begin position="788"/>
        <end position="812"/>
    </location>
</feature>
<keyword evidence="4" id="KW-0862">Zinc</keyword>
<keyword evidence="3 6" id="KW-0863">Zinc-finger</keyword>
<keyword evidence="8" id="KW-0175">Coiled coil</keyword>
<dbReference type="InterPro" id="IPR015894">
    <property type="entry name" value="Guanylate-bd_N"/>
</dbReference>
<evidence type="ECO:0000259" key="12">
    <source>
        <dbReference type="PROSITE" id="PS51715"/>
    </source>
</evidence>